<protein>
    <recommendedName>
        <fullName evidence="5">MYND-type domain-containing protein</fullName>
    </recommendedName>
</protein>
<feature type="compositionally biased region" description="Acidic residues" evidence="4">
    <location>
        <begin position="277"/>
        <end position="356"/>
    </location>
</feature>
<comment type="caution">
    <text evidence="6">The sequence shown here is derived from an EMBL/GenBank/DDBJ whole genome shotgun (WGS) entry which is preliminary data.</text>
</comment>
<dbReference type="AlphaFoldDB" id="A0A8X6HF44"/>
<dbReference type="EMBL" id="BMAO01028160">
    <property type="protein sequence ID" value="GFR22439.1"/>
    <property type="molecule type" value="Genomic_DNA"/>
</dbReference>
<reference evidence="6" key="1">
    <citation type="submission" date="2020-07" db="EMBL/GenBank/DDBJ databases">
        <title>Multicomponent nature underlies the extraordinary mechanical properties of spider dragline silk.</title>
        <authorList>
            <person name="Kono N."/>
            <person name="Nakamura H."/>
            <person name="Mori M."/>
            <person name="Yoshida Y."/>
            <person name="Ohtoshi R."/>
            <person name="Malay A.D."/>
            <person name="Moran D.A.P."/>
            <person name="Tomita M."/>
            <person name="Numata K."/>
            <person name="Arakawa K."/>
        </authorList>
    </citation>
    <scope>NUCLEOTIDE SEQUENCE</scope>
</reference>
<dbReference type="GO" id="GO:0008270">
    <property type="term" value="F:zinc ion binding"/>
    <property type="evidence" value="ECO:0007669"/>
    <property type="project" value="UniProtKB-KW"/>
</dbReference>
<dbReference type="SUPFAM" id="SSF144232">
    <property type="entry name" value="HIT/MYND zinc finger-like"/>
    <property type="match status" value="1"/>
</dbReference>
<dbReference type="Proteomes" id="UP000887116">
    <property type="component" value="Unassembled WGS sequence"/>
</dbReference>
<accession>A0A8X6HF44</accession>
<name>A0A8X6HF44_TRICU</name>
<gene>
    <name evidence="6" type="ORF">TNCT_365681</name>
</gene>
<feature type="compositionally biased region" description="Polar residues" evidence="4">
    <location>
        <begin position="257"/>
        <end position="270"/>
    </location>
</feature>
<keyword evidence="1" id="KW-0479">Metal-binding</keyword>
<keyword evidence="3" id="KW-0862">Zinc</keyword>
<evidence type="ECO:0000313" key="7">
    <source>
        <dbReference type="Proteomes" id="UP000887116"/>
    </source>
</evidence>
<dbReference type="PROSITE" id="PS01360">
    <property type="entry name" value="ZF_MYND_1"/>
    <property type="match status" value="1"/>
</dbReference>
<dbReference type="InterPro" id="IPR002893">
    <property type="entry name" value="Znf_MYND"/>
</dbReference>
<evidence type="ECO:0000256" key="1">
    <source>
        <dbReference type="ARBA" id="ARBA00022723"/>
    </source>
</evidence>
<proteinExistence type="predicted"/>
<evidence type="ECO:0000256" key="4">
    <source>
        <dbReference type="SAM" id="MobiDB-lite"/>
    </source>
</evidence>
<evidence type="ECO:0000313" key="6">
    <source>
        <dbReference type="EMBL" id="GFR22439.1"/>
    </source>
</evidence>
<feature type="domain" description="MYND-type" evidence="5">
    <location>
        <begin position="175"/>
        <end position="209"/>
    </location>
</feature>
<evidence type="ECO:0000256" key="2">
    <source>
        <dbReference type="ARBA" id="ARBA00022771"/>
    </source>
</evidence>
<evidence type="ECO:0000259" key="5">
    <source>
        <dbReference type="PROSITE" id="PS01360"/>
    </source>
</evidence>
<evidence type="ECO:0000256" key="3">
    <source>
        <dbReference type="ARBA" id="ARBA00022833"/>
    </source>
</evidence>
<keyword evidence="7" id="KW-1185">Reference proteome</keyword>
<feature type="region of interest" description="Disordered" evidence="4">
    <location>
        <begin position="257"/>
        <end position="362"/>
    </location>
</feature>
<sequence>MTSFDEPGSLVNDQSVHMEYVSSPQPLTDEEKCTKISMYEQQIRIFDARKDYLLNMLEIEKTGSSPSTATMEKLNAEMRNIDGKIKNLEGLMARNLKRKRTSLDQSSDDELKILMNLLDAEKKTTALLKDENEKLQAQQMTFLKKIDFYKAVAEKCKATDISSDKIISYLKNDYCFVCLAPAKLRCCSNHNYCSAACRSFDTSEHGNCCPLKLMNLSSQDLPFINQLGVLGSSVTIQRRTRSVMNFQFEVKRSSEVICTTEENGPSTSGEMITESSSDSDEDEDDSDEDEAETEEEQAETGDEEEQAETGDEEEQAETEEEHVETEDEEEQAETEDEEEQAETEDEEEQAETDEEPDHAGTG</sequence>
<organism evidence="6 7">
    <name type="scientific">Trichonephila clavata</name>
    <name type="common">Joro spider</name>
    <name type="synonym">Nephila clavata</name>
    <dbReference type="NCBI Taxonomy" id="2740835"/>
    <lineage>
        <taxon>Eukaryota</taxon>
        <taxon>Metazoa</taxon>
        <taxon>Ecdysozoa</taxon>
        <taxon>Arthropoda</taxon>
        <taxon>Chelicerata</taxon>
        <taxon>Arachnida</taxon>
        <taxon>Araneae</taxon>
        <taxon>Araneomorphae</taxon>
        <taxon>Entelegynae</taxon>
        <taxon>Araneoidea</taxon>
        <taxon>Nephilidae</taxon>
        <taxon>Trichonephila</taxon>
    </lineage>
</organism>
<keyword evidence="2" id="KW-0863">Zinc-finger</keyword>
<dbReference type="OrthoDB" id="10606275at2759"/>